<dbReference type="SFLD" id="SFLDG01067">
    <property type="entry name" value="SPASM/twitch_domain_containing"/>
    <property type="match status" value="1"/>
</dbReference>
<feature type="domain" description="Radical SAM core" evidence="9">
    <location>
        <begin position="5"/>
        <end position="222"/>
    </location>
</feature>
<protein>
    <recommendedName>
        <fullName evidence="8">PqqA peptide cyclase</fullName>
        <ecNumber evidence="8">1.21.98.4</ecNumber>
    </recommendedName>
    <alternativeName>
        <fullName evidence="8">Coenzyme PQQ synthesis protein E</fullName>
    </alternativeName>
</protein>
<dbReference type="PANTHER" id="PTHR11228:SF7">
    <property type="entry name" value="PQQA PEPTIDE CYCLASE"/>
    <property type="match status" value="1"/>
</dbReference>
<dbReference type="InterPro" id="IPR023885">
    <property type="entry name" value="4Fe4S-binding_SPASM_dom"/>
</dbReference>
<organism evidence="10 11">
    <name type="scientific">Enhydrobacter aerosaccus</name>
    <dbReference type="NCBI Taxonomy" id="225324"/>
    <lineage>
        <taxon>Bacteria</taxon>
        <taxon>Pseudomonadati</taxon>
        <taxon>Pseudomonadota</taxon>
        <taxon>Alphaproteobacteria</taxon>
        <taxon>Hyphomicrobiales</taxon>
        <taxon>Enhydrobacter</taxon>
    </lineage>
</organism>
<keyword evidence="5 8" id="KW-0560">Oxidoreductase</keyword>
<evidence type="ECO:0000259" key="9">
    <source>
        <dbReference type="PROSITE" id="PS51918"/>
    </source>
</evidence>
<feature type="binding site" evidence="8">
    <location>
        <position position="23"/>
    </location>
    <ligand>
        <name>[4Fe-4S] cluster</name>
        <dbReference type="ChEBI" id="CHEBI:49883"/>
        <note>4Fe-4S-S-AdoMet</note>
    </ligand>
</feature>
<evidence type="ECO:0000256" key="7">
    <source>
        <dbReference type="ARBA" id="ARBA00023014"/>
    </source>
</evidence>
<keyword evidence="6 8" id="KW-0408">Iron</keyword>
<evidence type="ECO:0000256" key="6">
    <source>
        <dbReference type="ARBA" id="ARBA00023004"/>
    </source>
</evidence>
<dbReference type="PANTHER" id="PTHR11228">
    <property type="entry name" value="RADICAL SAM DOMAIN PROTEIN"/>
    <property type="match status" value="1"/>
</dbReference>
<comment type="function">
    <text evidence="8">Catalyzes the cross-linking of a glutamate residue and a tyrosine residue in the PqqA protein as part of the biosynthesis of pyrroloquinoline quinone (PQQ).</text>
</comment>
<keyword evidence="11" id="KW-1185">Reference proteome</keyword>
<dbReference type="NCBIfam" id="TIGR02109">
    <property type="entry name" value="PQQ_syn_pqqE"/>
    <property type="match status" value="1"/>
</dbReference>
<dbReference type="InterPro" id="IPR007197">
    <property type="entry name" value="rSAM"/>
</dbReference>
<evidence type="ECO:0000256" key="2">
    <source>
        <dbReference type="ARBA" id="ARBA00022691"/>
    </source>
</evidence>
<dbReference type="Proteomes" id="UP000190092">
    <property type="component" value="Unassembled WGS sequence"/>
</dbReference>
<comment type="similarity">
    <text evidence="8">Belongs to the radical SAM superfamily. PqqE family.</text>
</comment>
<dbReference type="EC" id="1.21.98.4" evidence="8"/>
<keyword evidence="4 8" id="KW-0884">PQQ biosynthesis</keyword>
<comment type="subunit">
    <text evidence="8">Interacts with PqqD. The interaction is necessary for activity of PqqE.</text>
</comment>
<dbReference type="NCBIfam" id="TIGR04085">
    <property type="entry name" value="rSAM_more_4Fe4S"/>
    <property type="match status" value="1"/>
</dbReference>
<keyword evidence="7 8" id="KW-0411">Iron-sulfur</keyword>
<dbReference type="SFLD" id="SFLDG01386">
    <property type="entry name" value="main_SPASM_domain-containing"/>
    <property type="match status" value="1"/>
</dbReference>
<dbReference type="InterPro" id="IPR050377">
    <property type="entry name" value="Radical_SAM_PqqE_MftC-like"/>
</dbReference>
<sequence length="361" mass="39619">MASRIEPPLALLAEVTHRCPLRCPYCSNPIELDRASHELPEQEWRRVLTQAAALGVLQVHFSGGEPMVRRDLAALIGEASRCGLYSNLITSGTLGGERELQTFAAAGLKHVQLSFQDSTSNGGDRIAGLPRAHEKKIAFAKAVRAVGLPLTLNVVVHRQNVAGLAEMIEMAVALQARRIEIAHVQYYGWALANRGALLPTREQLDAATGLVETTRERLKGVLTIDYVVPDYYAVRPKSCMNGWGRQFLNVTPAGKVVPCHAAQTIADLVVPSVRDGSLADIWYHSEAFNRFRGTGWMPEPCRSCDRREIDWGGCRCQAFLLAGDASRADPVCSLSPDHSIIETARQEAQSLSHAFAYRHYG</sequence>
<dbReference type="AlphaFoldDB" id="A0A1T4NVF2"/>
<keyword evidence="2 8" id="KW-0949">S-adenosyl-L-methionine</keyword>
<accession>A0A1T4NVF2</accession>
<dbReference type="SFLD" id="SFLDF00280">
    <property type="entry name" value="coenzyme_PQQ_synthesis_protein"/>
    <property type="match status" value="1"/>
</dbReference>
<dbReference type="HAMAP" id="MF_00660">
    <property type="entry name" value="PqqE"/>
    <property type="match status" value="1"/>
</dbReference>
<dbReference type="InterPro" id="IPR017200">
    <property type="entry name" value="PqqE-like"/>
</dbReference>
<dbReference type="EMBL" id="FUWJ01000002">
    <property type="protein sequence ID" value="SJZ83107.1"/>
    <property type="molecule type" value="Genomic_DNA"/>
</dbReference>
<dbReference type="InterPro" id="IPR006638">
    <property type="entry name" value="Elp3/MiaA/NifB-like_rSAM"/>
</dbReference>
<proteinExistence type="inferred from homology"/>
<evidence type="ECO:0000313" key="11">
    <source>
        <dbReference type="Proteomes" id="UP000190092"/>
    </source>
</evidence>
<dbReference type="PROSITE" id="PS51918">
    <property type="entry name" value="RADICAL_SAM"/>
    <property type="match status" value="1"/>
</dbReference>
<dbReference type="UniPathway" id="UPA00539"/>
<keyword evidence="3 8" id="KW-0479">Metal-binding</keyword>
<dbReference type="GO" id="GO:1904047">
    <property type="term" value="F:S-adenosyl-L-methionine binding"/>
    <property type="evidence" value="ECO:0007669"/>
    <property type="project" value="UniProtKB-UniRule"/>
</dbReference>
<dbReference type="Pfam" id="PF04055">
    <property type="entry name" value="Radical_SAM"/>
    <property type="match status" value="1"/>
</dbReference>
<dbReference type="OrthoDB" id="9792276at2"/>
<feature type="binding site" evidence="8">
    <location>
        <position position="26"/>
    </location>
    <ligand>
        <name>[4Fe-4S] cluster</name>
        <dbReference type="ChEBI" id="CHEBI:49883"/>
        <note>4Fe-4S-S-AdoMet</note>
    </ligand>
</feature>
<evidence type="ECO:0000256" key="8">
    <source>
        <dbReference type="HAMAP-Rule" id="MF_00660"/>
    </source>
</evidence>
<dbReference type="CDD" id="cd21119">
    <property type="entry name" value="SPASM_PqqE"/>
    <property type="match status" value="1"/>
</dbReference>
<feature type="binding site" evidence="8">
    <location>
        <position position="19"/>
    </location>
    <ligand>
        <name>[4Fe-4S] cluster</name>
        <dbReference type="ChEBI" id="CHEBI:49883"/>
        <note>4Fe-4S-S-AdoMet</note>
    </ligand>
</feature>
<evidence type="ECO:0000256" key="3">
    <source>
        <dbReference type="ARBA" id="ARBA00022723"/>
    </source>
</evidence>
<comment type="pathway">
    <text evidence="8">Cofactor biosynthesis; pyrroloquinoline quinone biosynthesis.</text>
</comment>
<dbReference type="Gene3D" id="3.20.20.70">
    <property type="entry name" value="Aldolase class I"/>
    <property type="match status" value="1"/>
</dbReference>
<dbReference type="InterPro" id="IPR013785">
    <property type="entry name" value="Aldolase_TIM"/>
</dbReference>
<dbReference type="InterPro" id="IPR011843">
    <property type="entry name" value="PQQ_synth_PqqE_bac"/>
</dbReference>
<keyword evidence="1 8" id="KW-0004">4Fe-4S</keyword>
<dbReference type="GO" id="GO:0009975">
    <property type="term" value="F:cyclase activity"/>
    <property type="evidence" value="ECO:0007669"/>
    <property type="project" value="UniProtKB-UniRule"/>
</dbReference>
<evidence type="ECO:0000256" key="4">
    <source>
        <dbReference type="ARBA" id="ARBA00022905"/>
    </source>
</evidence>
<dbReference type="SUPFAM" id="SSF102114">
    <property type="entry name" value="Radical SAM enzymes"/>
    <property type="match status" value="1"/>
</dbReference>
<evidence type="ECO:0000256" key="1">
    <source>
        <dbReference type="ARBA" id="ARBA00022485"/>
    </source>
</evidence>
<dbReference type="InterPro" id="IPR000385">
    <property type="entry name" value="MoaA_NifB_PqqE_Fe-S-bd_CS"/>
</dbReference>
<evidence type="ECO:0000256" key="5">
    <source>
        <dbReference type="ARBA" id="ARBA00023002"/>
    </source>
</evidence>
<dbReference type="GO" id="GO:0051539">
    <property type="term" value="F:4 iron, 4 sulfur cluster binding"/>
    <property type="evidence" value="ECO:0007669"/>
    <property type="project" value="UniProtKB-KW"/>
</dbReference>
<dbReference type="CDD" id="cd01335">
    <property type="entry name" value="Radical_SAM"/>
    <property type="match status" value="1"/>
</dbReference>
<dbReference type="RefSeq" id="WP_085934148.1">
    <property type="nucleotide sequence ID" value="NZ_FUWJ01000002.1"/>
</dbReference>
<dbReference type="InterPro" id="IPR058240">
    <property type="entry name" value="rSAM_sf"/>
</dbReference>
<dbReference type="PROSITE" id="PS01305">
    <property type="entry name" value="MOAA_NIFB_PQQE"/>
    <property type="match status" value="1"/>
</dbReference>
<comment type="catalytic activity">
    <reaction evidence="8">
        <text>[PQQ precursor protein] + S-adenosyl-L-methionine = E-Y cross-linked-[PQQ precursor protein] + 5'-deoxyadenosine + L-methionine + H(+)</text>
        <dbReference type="Rhea" id="RHEA:56836"/>
        <dbReference type="Rhea" id="RHEA-COMP:14800"/>
        <dbReference type="Rhea" id="RHEA-COMP:14801"/>
        <dbReference type="ChEBI" id="CHEBI:15378"/>
        <dbReference type="ChEBI" id="CHEBI:17319"/>
        <dbReference type="ChEBI" id="CHEBI:57844"/>
        <dbReference type="ChEBI" id="CHEBI:59789"/>
        <dbReference type="ChEBI" id="CHEBI:141026"/>
        <dbReference type="ChEBI" id="CHEBI:141027"/>
        <dbReference type="EC" id="1.21.98.4"/>
    </reaction>
</comment>
<dbReference type="GO" id="GO:0018189">
    <property type="term" value="P:pyrroloquinoline quinone biosynthetic process"/>
    <property type="evidence" value="ECO:0007669"/>
    <property type="project" value="UniProtKB-UniRule"/>
</dbReference>
<dbReference type="STRING" id="225324.SAMN02745126_02470"/>
<dbReference type="GO" id="GO:0005506">
    <property type="term" value="F:iron ion binding"/>
    <property type="evidence" value="ECO:0007669"/>
    <property type="project" value="UniProtKB-UniRule"/>
</dbReference>
<evidence type="ECO:0000313" key="10">
    <source>
        <dbReference type="EMBL" id="SJZ83107.1"/>
    </source>
</evidence>
<name>A0A1T4NVF2_9HYPH</name>
<gene>
    <name evidence="8" type="primary">pqqE</name>
    <name evidence="10" type="ORF">SAMN02745126_02470</name>
</gene>
<dbReference type="Pfam" id="PF13186">
    <property type="entry name" value="SPASM"/>
    <property type="match status" value="1"/>
</dbReference>
<dbReference type="GO" id="GO:0016491">
    <property type="term" value="F:oxidoreductase activity"/>
    <property type="evidence" value="ECO:0007669"/>
    <property type="project" value="UniProtKB-KW"/>
</dbReference>
<dbReference type="SMART" id="SM00729">
    <property type="entry name" value="Elp3"/>
    <property type="match status" value="1"/>
</dbReference>
<dbReference type="PIRSF" id="PIRSF037420">
    <property type="entry name" value="PQQ_syn_pqqE"/>
    <property type="match status" value="1"/>
</dbReference>
<dbReference type="GO" id="GO:0032324">
    <property type="term" value="P:molybdopterin cofactor biosynthetic process"/>
    <property type="evidence" value="ECO:0007669"/>
    <property type="project" value="UniProtKB-ARBA"/>
</dbReference>
<reference evidence="11" key="1">
    <citation type="submission" date="2017-02" db="EMBL/GenBank/DDBJ databases">
        <authorList>
            <person name="Varghese N."/>
            <person name="Submissions S."/>
        </authorList>
    </citation>
    <scope>NUCLEOTIDE SEQUENCE [LARGE SCALE GENOMIC DNA]</scope>
    <source>
        <strain evidence="11">ATCC 27094</strain>
    </source>
</reference>
<dbReference type="SFLD" id="SFLDS00029">
    <property type="entry name" value="Radical_SAM"/>
    <property type="match status" value="1"/>
</dbReference>
<comment type="cofactor">
    <cofactor evidence="8">
        <name>[4Fe-4S] cluster</name>
        <dbReference type="ChEBI" id="CHEBI:49883"/>
    </cofactor>
    <text evidence="8">Binds 1 [4Fe-4S] cluster. The cluster is coordinated with 3 cysteines and an exchangeable S-adenosyl-L-methionine.</text>
</comment>